<evidence type="ECO:0008006" key="5">
    <source>
        <dbReference type="Google" id="ProtNLM"/>
    </source>
</evidence>
<keyword evidence="4" id="KW-1185">Reference proteome</keyword>
<comment type="caution">
    <text evidence="3">The sequence shown here is derived from an EMBL/GenBank/DDBJ whole genome shotgun (WGS) entry which is preliminary data.</text>
</comment>
<accession>A0A016S2E3</accession>
<evidence type="ECO:0000313" key="3">
    <source>
        <dbReference type="EMBL" id="EYB84813.1"/>
    </source>
</evidence>
<keyword evidence="2" id="KW-0472">Membrane</keyword>
<evidence type="ECO:0000313" key="4">
    <source>
        <dbReference type="Proteomes" id="UP000024635"/>
    </source>
</evidence>
<feature type="transmembrane region" description="Helical" evidence="2">
    <location>
        <begin position="152"/>
        <end position="173"/>
    </location>
</feature>
<reference evidence="4" key="1">
    <citation type="journal article" date="2015" name="Nat. Genet.">
        <title>The genome and transcriptome of the zoonotic hookworm Ancylostoma ceylanicum identify infection-specific gene families.</title>
        <authorList>
            <person name="Schwarz E.M."/>
            <person name="Hu Y."/>
            <person name="Antoshechkin I."/>
            <person name="Miller M.M."/>
            <person name="Sternberg P.W."/>
            <person name="Aroian R.V."/>
        </authorList>
    </citation>
    <scope>NUCLEOTIDE SEQUENCE</scope>
    <source>
        <strain evidence="4">HY135</strain>
    </source>
</reference>
<gene>
    <name evidence="3" type="primary">Acey_s0309.g2064</name>
    <name evidence="3" type="ORF">Y032_0309g2064</name>
</gene>
<proteinExistence type="predicted"/>
<keyword evidence="2" id="KW-0812">Transmembrane</keyword>
<feature type="region of interest" description="Disordered" evidence="1">
    <location>
        <begin position="248"/>
        <end position="268"/>
    </location>
</feature>
<dbReference type="AlphaFoldDB" id="A0A016S2E3"/>
<protein>
    <recommendedName>
        <fullName evidence="5">Cap-specific mRNA (nucleoside-2'-O-)-methyltransferase 2</fullName>
    </recommendedName>
</protein>
<dbReference type="EMBL" id="JARK01001645">
    <property type="protein sequence ID" value="EYB84813.1"/>
    <property type="molecule type" value="Genomic_DNA"/>
</dbReference>
<name>A0A016S2E3_9BILA</name>
<keyword evidence="2" id="KW-1133">Transmembrane helix</keyword>
<sequence>MDDEERILLDPSLSIDREYCLRHEGVWSEGTDTEPISLKNVQHKINGLKDQINRVCTKDDDGLRRWRLHTQNTHPLSMAPKLLRDQYNCPGTSQAYCKFLEILRRYRLVNPRLGQLHSIHLCEAPGHFVSSLDRFLCTFYPKKEWFWQANSYVVFCTFFGLFNSAWSVVWGIGGATRKAIRHCGNDSIVSGAVAPRVFPGFYAIDAYCRFSKVQVKFVPIIFAVRYHSRLYQLFPPILGAVTDVSTRGEMERERERKKEGDKGYHPSF</sequence>
<dbReference type="OrthoDB" id="429597at2759"/>
<evidence type="ECO:0000256" key="2">
    <source>
        <dbReference type="SAM" id="Phobius"/>
    </source>
</evidence>
<dbReference type="Proteomes" id="UP000024635">
    <property type="component" value="Unassembled WGS sequence"/>
</dbReference>
<organism evidence="3 4">
    <name type="scientific">Ancylostoma ceylanicum</name>
    <dbReference type="NCBI Taxonomy" id="53326"/>
    <lineage>
        <taxon>Eukaryota</taxon>
        <taxon>Metazoa</taxon>
        <taxon>Ecdysozoa</taxon>
        <taxon>Nematoda</taxon>
        <taxon>Chromadorea</taxon>
        <taxon>Rhabditida</taxon>
        <taxon>Rhabditina</taxon>
        <taxon>Rhabditomorpha</taxon>
        <taxon>Strongyloidea</taxon>
        <taxon>Ancylostomatidae</taxon>
        <taxon>Ancylostomatinae</taxon>
        <taxon>Ancylostoma</taxon>
    </lineage>
</organism>
<evidence type="ECO:0000256" key="1">
    <source>
        <dbReference type="SAM" id="MobiDB-lite"/>
    </source>
</evidence>